<evidence type="ECO:0000256" key="2">
    <source>
        <dbReference type="ARBA" id="ARBA00001946"/>
    </source>
</evidence>
<dbReference type="SMART" id="SM01274">
    <property type="entry name" value="malic"/>
    <property type="match status" value="1"/>
</dbReference>
<dbReference type="EC" id="1.1.1.40" evidence="9"/>
<evidence type="ECO:0000256" key="4">
    <source>
        <dbReference type="ARBA" id="ARBA00022723"/>
    </source>
</evidence>
<dbReference type="GO" id="GO:0046872">
    <property type="term" value="F:metal ion binding"/>
    <property type="evidence" value="ECO:0007669"/>
    <property type="project" value="UniProtKB-KW"/>
</dbReference>
<dbReference type="Gene3D" id="3.40.50.10380">
    <property type="entry name" value="Malic enzyme, N-terminal domain"/>
    <property type="match status" value="1"/>
</dbReference>
<dbReference type="GO" id="GO:0004473">
    <property type="term" value="F:malate dehydrogenase (decarboxylating) (NADP+) activity"/>
    <property type="evidence" value="ECO:0007669"/>
    <property type="project" value="UniProtKB-EC"/>
</dbReference>
<evidence type="ECO:0000259" key="8">
    <source>
        <dbReference type="SMART" id="SM01274"/>
    </source>
</evidence>
<organism evidence="9 10">
    <name type="scientific">Trueperella bialowiezensis</name>
    <dbReference type="NCBI Taxonomy" id="312285"/>
    <lineage>
        <taxon>Bacteria</taxon>
        <taxon>Bacillati</taxon>
        <taxon>Actinomycetota</taxon>
        <taxon>Actinomycetes</taxon>
        <taxon>Actinomycetales</taxon>
        <taxon>Actinomycetaceae</taxon>
        <taxon>Trueperella</taxon>
    </lineage>
</organism>
<dbReference type="InterPro" id="IPR012301">
    <property type="entry name" value="Malic_N_dom"/>
</dbReference>
<gene>
    <name evidence="9" type="primary">maeB</name>
    <name evidence="9" type="ORF">NCTC13354_01617</name>
</gene>
<evidence type="ECO:0000256" key="6">
    <source>
        <dbReference type="RuleBase" id="RU003427"/>
    </source>
</evidence>
<proteinExistence type="inferred from homology"/>
<feature type="domain" description="Malic enzyme N-terminal" evidence="8">
    <location>
        <begin position="90"/>
        <end position="223"/>
    </location>
</feature>
<dbReference type="Pfam" id="PF03949">
    <property type="entry name" value="Malic_M"/>
    <property type="match status" value="1"/>
</dbReference>
<dbReference type="RefSeq" id="WP_126416950.1">
    <property type="nucleotide sequence ID" value="NZ_LR134476.1"/>
</dbReference>
<sequence>MAYPSYAVTLRIETPYDAQAIPRATRVVSDNGAMVTGLDMVKSEEGRLVFDVTCLTVDLNHAKTLRAKLESHDDVVVHGIHDATVQVHLGGKIEVSLKRPLKTRQDLSKIYTPGVAAICERIVEDPAEARRLTIKRNTVAVVTDGTAVLGLGDIGPTAAMPVMEGKAALFKNFANVDAFPICLDTKDTEEIISIVKAIAPGFGGINLEDIAAPRCFEIERRLKEDLDIPVFHDDQHGTAVVVLAALINALKVVDKKIEDVKIVVSGVGAAGNAIIRLLLSQGAKDVIGAGRAGTLGSFREEADPDRNWLAQNTNPRGVDGSLKDALKGADVFIGVSAGNILTGEDIATMADDAIVFALANPTPEVDPAAASKHAKVVATGRSDYPNQINNVLVFPGLFRGMLDIQAEQVTDGMLVVAANAIANAVAPEELNPAYIIPGVFHPGLSQAVAKAIRDAFAASKKK</sequence>
<dbReference type="Proteomes" id="UP000269542">
    <property type="component" value="Chromosome"/>
</dbReference>
<comment type="cofactor">
    <cofactor evidence="1">
        <name>Mn(2+)</name>
        <dbReference type="ChEBI" id="CHEBI:29035"/>
    </cofactor>
</comment>
<evidence type="ECO:0000259" key="7">
    <source>
        <dbReference type="SMART" id="SM00919"/>
    </source>
</evidence>
<dbReference type="SMART" id="SM00919">
    <property type="entry name" value="Malic_M"/>
    <property type="match status" value="1"/>
</dbReference>
<dbReference type="InterPro" id="IPR051674">
    <property type="entry name" value="Malate_Decarboxylase"/>
</dbReference>
<dbReference type="Gene3D" id="3.40.50.720">
    <property type="entry name" value="NAD(P)-binding Rossmann-like Domain"/>
    <property type="match status" value="1"/>
</dbReference>
<dbReference type="PRINTS" id="PR00072">
    <property type="entry name" value="MALOXRDTASE"/>
</dbReference>
<dbReference type="InterPro" id="IPR036291">
    <property type="entry name" value="NAD(P)-bd_dom_sf"/>
</dbReference>
<dbReference type="OrthoDB" id="9805787at2"/>
<dbReference type="PANTHER" id="PTHR43237:SF4">
    <property type="entry name" value="NADP-DEPENDENT MALIC ENZYME"/>
    <property type="match status" value="1"/>
</dbReference>
<dbReference type="CDD" id="cd05311">
    <property type="entry name" value="NAD_bind_2_malic_enz"/>
    <property type="match status" value="1"/>
</dbReference>
<comment type="similarity">
    <text evidence="3 6">Belongs to the malic enzymes family.</text>
</comment>
<evidence type="ECO:0000256" key="5">
    <source>
        <dbReference type="ARBA" id="ARBA00023002"/>
    </source>
</evidence>
<dbReference type="KEGG" id="tbw:NCTC13354_01617"/>
<evidence type="ECO:0000256" key="1">
    <source>
        <dbReference type="ARBA" id="ARBA00001936"/>
    </source>
</evidence>
<name>A0A448PG78_9ACTO</name>
<evidence type="ECO:0000313" key="9">
    <source>
        <dbReference type="EMBL" id="VEI13894.1"/>
    </source>
</evidence>
<dbReference type="EMBL" id="LR134476">
    <property type="protein sequence ID" value="VEI13894.1"/>
    <property type="molecule type" value="Genomic_DNA"/>
</dbReference>
<dbReference type="Pfam" id="PF00390">
    <property type="entry name" value="malic"/>
    <property type="match status" value="1"/>
</dbReference>
<dbReference type="PANTHER" id="PTHR43237">
    <property type="entry name" value="NADP-DEPENDENT MALIC ENZYME"/>
    <property type="match status" value="1"/>
</dbReference>
<dbReference type="InterPro" id="IPR045213">
    <property type="entry name" value="Malic_NAD-bd_bact_type"/>
</dbReference>
<evidence type="ECO:0000313" key="10">
    <source>
        <dbReference type="Proteomes" id="UP000269542"/>
    </source>
</evidence>
<keyword evidence="5 9" id="KW-0560">Oxidoreductase</keyword>
<keyword evidence="4 6" id="KW-0479">Metal-binding</keyword>
<comment type="cofactor">
    <cofactor evidence="2">
        <name>Mg(2+)</name>
        <dbReference type="ChEBI" id="CHEBI:18420"/>
    </cofactor>
</comment>
<evidence type="ECO:0000256" key="3">
    <source>
        <dbReference type="ARBA" id="ARBA00008785"/>
    </source>
</evidence>
<protein>
    <submittedName>
        <fullName evidence="9">NADP-dependent malic enzyme</fullName>
        <ecNumber evidence="9">1.1.1.40</ecNumber>
    </submittedName>
</protein>
<accession>A0A448PG78</accession>
<dbReference type="InterPro" id="IPR015884">
    <property type="entry name" value="Malic_enzyme_CS"/>
</dbReference>
<keyword evidence="10" id="KW-1185">Reference proteome</keyword>
<dbReference type="InterPro" id="IPR001891">
    <property type="entry name" value="Malic_OxRdtase"/>
</dbReference>
<dbReference type="AlphaFoldDB" id="A0A448PG78"/>
<dbReference type="InterPro" id="IPR046346">
    <property type="entry name" value="Aminoacid_DH-like_N_sf"/>
</dbReference>
<dbReference type="SUPFAM" id="SSF53223">
    <property type="entry name" value="Aminoacid dehydrogenase-like, N-terminal domain"/>
    <property type="match status" value="1"/>
</dbReference>
<dbReference type="PROSITE" id="PS00331">
    <property type="entry name" value="MALIC_ENZYMES"/>
    <property type="match status" value="1"/>
</dbReference>
<dbReference type="SUPFAM" id="SSF51735">
    <property type="entry name" value="NAD(P)-binding Rossmann-fold domains"/>
    <property type="match status" value="1"/>
</dbReference>
<dbReference type="InterPro" id="IPR037062">
    <property type="entry name" value="Malic_N_dom_sf"/>
</dbReference>
<dbReference type="InterPro" id="IPR012302">
    <property type="entry name" value="Malic_NAD-bd"/>
</dbReference>
<dbReference type="GO" id="GO:0051287">
    <property type="term" value="F:NAD binding"/>
    <property type="evidence" value="ECO:0007669"/>
    <property type="project" value="InterPro"/>
</dbReference>
<feature type="domain" description="Malic enzyme NAD-binding" evidence="7">
    <location>
        <begin position="235"/>
        <end position="457"/>
    </location>
</feature>
<reference evidence="9 10" key="1">
    <citation type="submission" date="2018-12" db="EMBL/GenBank/DDBJ databases">
        <authorList>
            <consortium name="Pathogen Informatics"/>
        </authorList>
    </citation>
    <scope>NUCLEOTIDE SEQUENCE [LARGE SCALE GENOMIC DNA]</scope>
    <source>
        <strain evidence="9 10">NCTC13354</strain>
    </source>
</reference>
<dbReference type="FunFam" id="3.40.50.10380:FF:000003">
    <property type="entry name" value="NADP-dependent malic enzyme"/>
    <property type="match status" value="1"/>
</dbReference>